<dbReference type="PROSITE" id="PS51892">
    <property type="entry name" value="SUBTILASE"/>
    <property type="match status" value="1"/>
</dbReference>
<feature type="region of interest" description="Disordered" evidence="10">
    <location>
        <begin position="29"/>
        <end position="48"/>
    </location>
</feature>
<accession>A0ABP7JFJ8</accession>
<dbReference type="Pfam" id="PF00082">
    <property type="entry name" value="Peptidase_S8"/>
    <property type="match status" value="1"/>
</dbReference>
<evidence type="ECO:0000256" key="11">
    <source>
        <dbReference type="SAM" id="SignalP"/>
    </source>
</evidence>
<keyword evidence="4 8" id="KW-0645">Protease</keyword>
<proteinExistence type="inferred from homology"/>
<feature type="region of interest" description="Disordered" evidence="10">
    <location>
        <begin position="148"/>
        <end position="180"/>
    </location>
</feature>
<dbReference type="Proteomes" id="UP001501563">
    <property type="component" value="Unassembled WGS sequence"/>
</dbReference>
<dbReference type="InterPro" id="IPR050131">
    <property type="entry name" value="Peptidase_S8_subtilisin-like"/>
</dbReference>
<comment type="caution">
    <text evidence="14">The sequence shown here is derived from an EMBL/GenBank/DDBJ whole genome shotgun (WGS) entry which is preliminary data.</text>
</comment>
<organism evidence="14 15">
    <name type="scientific">Streptomyces lannensis</name>
    <dbReference type="NCBI Taxonomy" id="766498"/>
    <lineage>
        <taxon>Bacteria</taxon>
        <taxon>Bacillati</taxon>
        <taxon>Actinomycetota</taxon>
        <taxon>Actinomycetes</taxon>
        <taxon>Kitasatosporales</taxon>
        <taxon>Streptomycetaceae</taxon>
        <taxon>Streptomyces</taxon>
    </lineage>
</organism>
<feature type="active site" description="Charge relay system" evidence="8">
    <location>
        <position position="268"/>
    </location>
</feature>
<evidence type="ECO:0000256" key="2">
    <source>
        <dbReference type="ARBA" id="ARBA00022512"/>
    </source>
</evidence>
<evidence type="ECO:0000259" key="13">
    <source>
        <dbReference type="Pfam" id="PF02225"/>
    </source>
</evidence>
<evidence type="ECO:0000256" key="6">
    <source>
        <dbReference type="ARBA" id="ARBA00022801"/>
    </source>
</evidence>
<keyword evidence="2" id="KW-0134">Cell wall</keyword>
<evidence type="ECO:0000256" key="1">
    <source>
        <dbReference type="ARBA" id="ARBA00011073"/>
    </source>
</evidence>
<keyword evidence="5 11" id="KW-0732">Signal</keyword>
<dbReference type="PRINTS" id="PR00723">
    <property type="entry name" value="SUBTILISIN"/>
</dbReference>
<feature type="signal peptide" evidence="11">
    <location>
        <begin position="1"/>
        <end position="29"/>
    </location>
</feature>
<evidence type="ECO:0000256" key="9">
    <source>
        <dbReference type="RuleBase" id="RU003355"/>
    </source>
</evidence>
<evidence type="ECO:0000256" key="8">
    <source>
        <dbReference type="PROSITE-ProRule" id="PRU01240"/>
    </source>
</evidence>
<keyword evidence="15" id="KW-1185">Reference proteome</keyword>
<dbReference type="SUPFAM" id="SSF52743">
    <property type="entry name" value="Subtilisin-like"/>
    <property type="match status" value="1"/>
</dbReference>
<dbReference type="InterPro" id="IPR036852">
    <property type="entry name" value="Peptidase_S8/S53_dom_sf"/>
</dbReference>
<dbReference type="InterPro" id="IPR017296">
    <property type="entry name" value="Peptidase_S8A_SAM-P45"/>
</dbReference>
<dbReference type="SUPFAM" id="SSF52025">
    <property type="entry name" value="PA domain"/>
    <property type="match status" value="1"/>
</dbReference>
<gene>
    <name evidence="14" type="ORF">GCM10022207_00510</name>
</gene>
<keyword evidence="6 8" id="KW-0378">Hydrolase</keyword>
<feature type="domain" description="Peptidase S8/S53" evidence="12">
    <location>
        <begin position="259"/>
        <end position="509"/>
    </location>
</feature>
<dbReference type="InterPro" id="IPR023827">
    <property type="entry name" value="Peptidase_S8_Asp-AS"/>
</dbReference>
<dbReference type="PANTHER" id="PTHR43806">
    <property type="entry name" value="PEPTIDASE S8"/>
    <property type="match status" value="1"/>
</dbReference>
<sequence>MGLPFARRSAASVAAALVAALITPATAHGAVDPPHSAVTSAGHSEPRPAPVKVTLITGDEVTATQGPGRVGLSVDAVERPPGATGSVRVAVEDGDTFVYPDEAMAYLAAGRLDKQLFNVTQLVAQGYDDAHTGALPLIVTRSEGSSALKSGLSKGSSDSPSDSALPGVETSQALPSVRGEAVRARRSKAAALWSALTDARGQDSQRSTARAGAAPDDGDAPSFTAGIDKIWLDGKAEAALADTTAQIGAPSAWSAGGTGTGVRVAVLDSGVDATHPDLAGRIVASRSFVQGEDVVDRNGHGTHTASTVAGTGAASGGKERGVAPGAELLVGKVLGDSGSGPISGIIAGMEWAARTEHAKVINMSLGTPAWHTQDDPLSQAVNRLSAETGALFVIAAGNAGNGPYNVSAPGTADAALTVGAVDGADHLADFSSAGPRMNDDALKPDLTAPGVDVSAARSQYMNDGGEGYYRSDSGTSMAAPHVAGAAALLAEKHPQWTGQQLKDALMSTSAPTPAYSPYQAGTGRVDVGTAYRQDEVIASGSVDAGLVPWSPDRKPKPVERRITYTNTTDRPITVQLAVDRGDSPAGAFALAADRVTVPARGTSTVGIVADPSGLAPGQYAAQVTARFPAGAVHTAVGLSVESEKHALTVHLKDRAGKPVSGEVEITGADGRTTVMWVPDGTLTSRWAPGSYTIVSTLDVEGRHGPHSLGYAVLTVPELDLKSDRDVELDASRIRQVKVETPEPTSVTTSRIDLFRSFTSSEPTPGDGQALHEVLMPSAAYDSLWALPTKDKVRKGSFVFTTRIRAEQTPLRIAYGGRSLDDTLLVQPGSAQFRNGTGHVDAVFAGSGTPADYAGLSARGKAAVVRSSAAVAPTDQAAAARTAGAAMLLVVNDGDGRKSDWYGDPDGRTTGRIPVASLTVDDGEDLITRIKAAGRSGTRLAVEAHPAPKYLYDLADYHQGGVPDDPSAATDPGSLARIENDFTPPAGKQVMESREDSPSYEYWPAAYPYAGFGMTRVPPFPREPAAPGHRTDWVSAGNGVKWQQYASIDGWSTFTDIVSYRPRSVRNERWFGPITRPRMVSFEVPHRVGDAMGGMIAGFGDGGSAHSGDTGLMSRSFSLYQGDRLLMQNGPRPDFGVGGLAPQRLTYRLVADTKGNADLTPYSTATHTEWSFASGNADDQAIPLVQLDYGADLDLAGRAKRTSAFSVEPVVVGSGAPQDAVTSLELEVSYDDGATWRRQGLKEKKGSWQALLKAPSRADYVSIRVTAEQRNGGGVTQTVTRAFGLE</sequence>
<dbReference type="EMBL" id="BAAAZA010000001">
    <property type="protein sequence ID" value="GAA3843962.1"/>
    <property type="molecule type" value="Genomic_DNA"/>
</dbReference>
<dbReference type="InterPro" id="IPR003137">
    <property type="entry name" value="PA_domain"/>
</dbReference>
<feature type="chain" id="PRO_5045596104" evidence="11">
    <location>
        <begin position="30"/>
        <end position="1285"/>
    </location>
</feature>
<feature type="active site" description="Charge relay system" evidence="8">
    <location>
        <position position="476"/>
    </location>
</feature>
<protein>
    <submittedName>
        <fullName evidence="14">S8 family serine peptidase</fullName>
    </submittedName>
</protein>
<feature type="compositionally biased region" description="Low complexity" evidence="10">
    <location>
        <begin position="148"/>
        <end position="167"/>
    </location>
</feature>
<evidence type="ECO:0000256" key="5">
    <source>
        <dbReference type="ARBA" id="ARBA00022729"/>
    </source>
</evidence>
<dbReference type="PROSITE" id="PS00136">
    <property type="entry name" value="SUBTILASE_ASP"/>
    <property type="match status" value="1"/>
</dbReference>
<keyword evidence="3" id="KW-0964">Secreted</keyword>
<evidence type="ECO:0000313" key="14">
    <source>
        <dbReference type="EMBL" id="GAA3843962.1"/>
    </source>
</evidence>
<dbReference type="PROSITE" id="PS00138">
    <property type="entry name" value="SUBTILASE_SER"/>
    <property type="match status" value="1"/>
</dbReference>
<evidence type="ECO:0000313" key="15">
    <source>
        <dbReference type="Proteomes" id="UP001501563"/>
    </source>
</evidence>
<feature type="domain" description="PA" evidence="13">
    <location>
        <begin position="848"/>
        <end position="925"/>
    </location>
</feature>
<feature type="active site" description="Charge relay system" evidence="8">
    <location>
        <position position="300"/>
    </location>
</feature>
<reference evidence="15" key="1">
    <citation type="journal article" date="2019" name="Int. J. Syst. Evol. Microbiol.">
        <title>The Global Catalogue of Microorganisms (GCM) 10K type strain sequencing project: providing services to taxonomists for standard genome sequencing and annotation.</title>
        <authorList>
            <consortium name="The Broad Institute Genomics Platform"/>
            <consortium name="The Broad Institute Genome Sequencing Center for Infectious Disease"/>
            <person name="Wu L."/>
            <person name="Ma J."/>
        </authorList>
    </citation>
    <scope>NUCLEOTIDE SEQUENCE [LARGE SCALE GENOMIC DNA]</scope>
    <source>
        <strain evidence="15">JCM 16578</strain>
    </source>
</reference>
<keyword evidence="7 8" id="KW-0720">Serine protease</keyword>
<comment type="similarity">
    <text evidence="1 8 9">Belongs to the peptidase S8 family.</text>
</comment>
<evidence type="ECO:0000256" key="3">
    <source>
        <dbReference type="ARBA" id="ARBA00022525"/>
    </source>
</evidence>
<dbReference type="InterPro" id="IPR046450">
    <property type="entry name" value="PA_dom_sf"/>
</dbReference>
<dbReference type="Gene3D" id="3.40.50.200">
    <property type="entry name" value="Peptidase S8/S53 domain"/>
    <property type="match status" value="1"/>
</dbReference>
<dbReference type="InterPro" id="IPR015500">
    <property type="entry name" value="Peptidase_S8_subtilisin-rel"/>
</dbReference>
<name>A0ABP7JFJ8_9ACTN</name>
<evidence type="ECO:0000256" key="7">
    <source>
        <dbReference type="ARBA" id="ARBA00022825"/>
    </source>
</evidence>
<dbReference type="PIRSF" id="PIRSF037852">
    <property type="entry name" value="Subtilisin_rel_SAV5721"/>
    <property type="match status" value="1"/>
</dbReference>
<evidence type="ECO:0000256" key="4">
    <source>
        <dbReference type="ARBA" id="ARBA00022670"/>
    </source>
</evidence>
<feature type="region of interest" description="Disordered" evidence="10">
    <location>
        <begin position="195"/>
        <end position="222"/>
    </location>
</feature>
<evidence type="ECO:0000259" key="12">
    <source>
        <dbReference type="Pfam" id="PF00082"/>
    </source>
</evidence>
<dbReference type="PANTHER" id="PTHR43806:SF65">
    <property type="entry name" value="SERINE PROTEASE APRX"/>
    <property type="match status" value="1"/>
</dbReference>
<dbReference type="Gene3D" id="3.50.30.30">
    <property type="match status" value="1"/>
</dbReference>
<dbReference type="InterPro" id="IPR000209">
    <property type="entry name" value="Peptidase_S8/S53_dom"/>
</dbReference>
<evidence type="ECO:0000256" key="10">
    <source>
        <dbReference type="SAM" id="MobiDB-lite"/>
    </source>
</evidence>
<dbReference type="InterPro" id="IPR023828">
    <property type="entry name" value="Peptidase_S8_Ser-AS"/>
</dbReference>
<dbReference type="Pfam" id="PF02225">
    <property type="entry name" value="PA"/>
    <property type="match status" value="1"/>
</dbReference>